<evidence type="ECO:0000313" key="3">
    <source>
        <dbReference type="Proteomes" id="UP000481153"/>
    </source>
</evidence>
<reference evidence="2 3" key="1">
    <citation type="submission" date="2019-07" db="EMBL/GenBank/DDBJ databases">
        <title>Genomics analysis of Aphanomyces spp. identifies a new class of oomycete effector associated with host adaptation.</title>
        <authorList>
            <person name="Gaulin E."/>
        </authorList>
    </citation>
    <scope>NUCLEOTIDE SEQUENCE [LARGE SCALE GENOMIC DNA]</scope>
    <source>
        <strain evidence="2 3">ATCC 201684</strain>
    </source>
</reference>
<evidence type="ECO:0000256" key="1">
    <source>
        <dbReference type="SAM" id="MobiDB-lite"/>
    </source>
</evidence>
<accession>A0A6G0WSM6</accession>
<dbReference type="Proteomes" id="UP000481153">
    <property type="component" value="Unassembled WGS sequence"/>
</dbReference>
<name>A0A6G0WSM6_9STRA</name>
<feature type="region of interest" description="Disordered" evidence="1">
    <location>
        <begin position="1"/>
        <end position="91"/>
    </location>
</feature>
<keyword evidence="3" id="KW-1185">Reference proteome</keyword>
<protein>
    <submittedName>
        <fullName evidence="2">Uncharacterized protein</fullName>
    </submittedName>
</protein>
<feature type="compositionally biased region" description="Acidic residues" evidence="1">
    <location>
        <begin position="67"/>
        <end position="77"/>
    </location>
</feature>
<proteinExistence type="predicted"/>
<sequence>MYRGRCKYKSGKCMNERTTKENGQPHTLCEPHRIQHNKNQRKSDVKRRWLKRMERRMHREGGTAASSEDDDDDDEPDPPMKLEPQPNDATWEHVVATATDTKLEPMQWDDWSHEDIFILGEMVGLDKGTPRVSPPLEN</sequence>
<dbReference type="VEuPathDB" id="FungiDB:AeMF1_015953"/>
<feature type="compositionally biased region" description="Basic residues" evidence="1">
    <location>
        <begin position="1"/>
        <end position="10"/>
    </location>
</feature>
<dbReference type="AlphaFoldDB" id="A0A6G0WSM6"/>
<organism evidence="2 3">
    <name type="scientific">Aphanomyces euteiches</name>
    <dbReference type="NCBI Taxonomy" id="100861"/>
    <lineage>
        <taxon>Eukaryota</taxon>
        <taxon>Sar</taxon>
        <taxon>Stramenopiles</taxon>
        <taxon>Oomycota</taxon>
        <taxon>Saprolegniomycetes</taxon>
        <taxon>Saprolegniales</taxon>
        <taxon>Verrucalvaceae</taxon>
        <taxon>Aphanomyces</taxon>
    </lineage>
</organism>
<dbReference type="EMBL" id="VJMJ01000154">
    <property type="protein sequence ID" value="KAF0730436.1"/>
    <property type="molecule type" value="Genomic_DNA"/>
</dbReference>
<dbReference type="OrthoDB" id="64543at2759"/>
<gene>
    <name evidence="2" type="ORF">Ae201684_012136</name>
</gene>
<evidence type="ECO:0000313" key="2">
    <source>
        <dbReference type="EMBL" id="KAF0730436.1"/>
    </source>
</evidence>
<comment type="caution">
    <text evidence="2">The sequence shown here is derived from an EMBL/GenBank/DDBJ whole genome shotgun (WGS) entry which is preliminary data.</text>
</comment>
<feature type="compositionally biased region" description="Basic residues" evidence="1">
    <location>
        <begin position="48"/>
        <end position="58"/>
    </location>
</feature>